<keyword evidence="3" id="KW-1185">Reference proteome</keyword>
<keyword evidence="1" id="KW-0812">Transmembrane</keyword>
<dbReference type="InterPro" id="IPR016795">
    <property type="entry name" value="UCP021697"/>
</dbReference>
<dbReference type="PIRSF" id="PIRSF021697">
    <property type="entry name" value="UCP021697"/>
    <property type="match status" value="1"/>
</dbReference>
<evidence type="ECO:0000313" key="3">
    <source>
        <dbReference type="Proteomes" id="UP000194632"/>
    </source>
</evidence>
<feature type="transmembrane region" description="Helical" evidence="1">
    <location>
        <begin position="79"/>
        <end position="104"/>
    </location>
</feature>
<accession>A0A243Q3Q6</accession>
<evidence type="ECO:0000256" key="1">
    <source>
        <dbReference type="SAM" id="Phobius"/>
    </source>
</evidence>
<reference evidence="2 3" key="1">
    <citation type="submission" date="2017-05" db="EMBL/GenBank/DDBJ databases">
        <title>Biotechnological potential of actinobacteria isolated from South African environments.</title>
        <authorList>
            <person name="Le Roes-Hill M."/>
            <person name="Prins A."/>
            <person name="Durrell K.A."/>
        </authorList>
    </citation>
    <scope>NUCLEOTIDE SEQUENCE [LARGE SCALE GENOMIC DNA]</scope>
    <source>
        <strain evidence="2">BS2</strain>
    </source>
</reference>
<dbReference type="STRING" id="417102.CA982_24170"/>
<keyword evidence="1" id="KW-1133">Transmembrane helix</keyword>
<dbReference type="OrthoDB" id="5187110at2"/>
<gene>
    <name evidence="2" type="ORF">CA982_24170</name>
</gene>
<feature type="transmembrane region" description="Helical" evidence="1">
    <location>
        <begin position="46"/>
        <end position="67"/>
    </location>
</feature>
<organism evidence="2 3">
    <name type="scientific">Gordonia lacunae</name>
    <dbReference type="NCBI Taxonomy" id="417102"/>
    <lineage>
        <taxon>Bacteria</taxon>
        <taxon>Bacillati</taxon>
        <taxon>Actinomycetota</taxon>
        <taxon>Actinomycetes</taxon>
        <taxon>Mycobacteriales</taxon>
        <taxon>Gordoniaceae</taxon>
        <taxon>Gordonia</taxon>
    </lineage>
</organism>
<dbReference type="EMBL" id="NGFO01000045">
    <property type="protein sequence ID" value="OUC75927.1"/>
    <property type="molecule type" value="Genomic_DNA"/>
</dbReference>
<comment type="caution">
    <text evidence="2">The sequence shown here is derived from an EMBL/GenBank/DDBJ whole genome shotgun (WGS) entry which is preliminary data.</text>
</comment>
<evidence type="ECO:0000313" key="2">
    <source>
        <dbReference type="EMBL" id="OUC75927.1"/>
    </source>
</evidence>
<dbReference type="Proteomes" id="UP000194632">
    <property type="component" value="Unassembled WGS sequence"/>
</dbReference>
<dbReference type="AlphaFoldDB" id="A0A243Q3Q6"/>
<keyword evidence="1" id="KW-0472">Membrane</keyword>
<sequence length="167" mass="17799">MGRVTGSWLSGPQIGPASGVENEYRGQDLGLPQSGPGSLATGWPRVAGLLVDWLIAAGLALLFVGFYSPHLATTQLGVWFVMGIFAVTLFGFTPGQLVIGMRVARVDFGPERNTAEATGEQSPAAVGIVRAFFRQLLMIFLVPALINDYNGRALHDRATGTALVRTR</sequence>
<protein>
    <submittedName>
        <fullName evidence="2">RDD family protein</fullName>
    </submittedName>
</protein>
<proteinExistence type="predicted"/>
<dbReference type="RefSeq" id="WP_086537679.1">
    <property type="nucleotide sequence ID" value="NZ_JBLKRZ010000003.1"/>
</dbReference>
<name>A0A243Q3Q6_9ACTN</name>